<evidence type="ECO:0000256" key="4">
    <source>
        <dbReference type="ARBA" id="ARBA00022571"/>
    </source>
</evidence>
<organism evidence="8 9">
    <name type="scientific">Paraburkholderia dipogonis</name>
    <dbReference type="NCBI Taxonomy" id="1211383"/>
    <lineage>
        <taxon>Bacteria</taxon>
        <taxon>Pseudomonadati</taxon>
        <taxon>Pseudomonadota</taxon>
        <taxon>Betaproteobacteria</taxon>
        <taxon>Burkholderiales</taxon>
        <taxon>Burkholderiaceae</taxon>
        <taxon>Paraburkholderia</taxon>
    </lineage>
</organism>
<dbReference type="InterPro" id="IPR008948">
    <property type="entry name" value="L-Aspartase-like"/>
</dbReference>
<evidence type="ECO:0000256" key="5">
    <source>
        <dbReference type="ARBA" id="ARBA00023239"/>
    </source>
</evidence>
<dbReference type="GO" id="GO:0004056">
    <property type="term" value="F:argininosuccinate lyase activity"/>
    <property type="evidence" value="ECO:0007669"/>
    <property type="project" value="UniProtKB-EC"/>
</dbReference>
<dbReference type="PRINTS" id="PR00149">
    <property type="entry name" value="FUMRATELYASE"/>
</dbReference>
<evidence type="ECO:0000256" key="2">
    <source>
        <dbReference type="ARBA" id="ARBA00004941"/>
    </source>
</evidence>
<dbReference type="Pfam" id="PF00206">
    <property type="entry name" value="Lyase_1"/>
    <property type="match status" value="1"/>
</dbReference>
<evidence type="ECO:0000256" key="3">
    <source>
        <dbReference type="ARBA" id="ARBA00012338"/>
    </source>
</evidence>
<dbReference type="Proteomes" id="UP000297385">
    <property type="component" value="Unassembled WGS sequence"/>
</dbReference>
<dbReference type="Gene3D" id="1.10.40.30">
    <property type="entry name" value="Fumarase/aspartase (C-terminal domain)"/>
    <property type="match status" value="1"/>
</dbReference>
<comment type="pathway">
    <text evidence="2">Amino-acid biosynthesis; L-arginine biosynthesis; L-arginine from L-ornithine and carbamoyl phosphate: step 3/3.</text>
</comment>
<evidence type="ECO:0000256" key="1">
    <source>
        <dbReference type="ARBA" id="ARBA00000985"/>
    </source>
</evidence>
<proteinExistence type="predicted"/>
<name>A0A4Y8MGY5_9BURK</name>
<dbReference type="UniPathway" id="UPA00068">
    <property type="reaction ID" value="UER00114"/>
</dbReference>
<dbReference type="InterPro" id="IPR029419">
    <property type="entry name" value="Arg_succ_lyase_C"/>
</dbReference>
<evidence type="ECO:0000313" key="9">
    <source>
        <dbReference type="Proteomes" id="UP000297385"/>
    </source>
</evidence>
<gene>
    <name evidence="8" type="ORF">E2553_44370</name>
</gene>
<keyword evidence="4" id="KW-0055">Arginine biosynthesis</keyword>
<dbReference type="EC" id="4.3.2.1" evidence="3"/>
<dbReference type="Gene3D" id="1.10.275.10">
    <property type="entry name" value="Fumarase/aspartase (N-terminal domain)"/>
    <property type="match status" value="1"/>
</dbReference>
<dbReference type="GO" id="GO:0042450">
    <property type="term" value="P:L-arginine biosynthetic process via ornithine"/>
    <property type="evidence" value="ECO:0007669"/>
    <property type="project" value="InterPro"/>
</dbReference>
<evidence type="ECO:0000259" key="6">
    <source>
        <dbReference type="Pfam" id="PF00206"/>
    </source>
</evidence>
<dbReference type="InterPro" id="IPR000362">
    <property type="entry name" value="Fumarate_lyase_fam"/>
</dbReference>
<comment type="caution">
    <text evidence="8">The sequence shown here is derived from an EMBL/GenBank/DDBJ whole genome shotgun (WGS) entry which is preliminary data.</text>
</comment>
<evidence type="ECO:0000259" key="7">
    <source>
        <dbReference type="Pfam" id="PF14698"/>
    </source>
</evidence>
<dbReference type="InterPro" id="IPR009049">
    <property type="entry name" value="Argininosuccinate_lyase"/>
</dbReference>
<reference evidence="8 9" key="1">
    <citation type="submission" date="2019-03" db="EMBL/GenBank/DDBJ databases">
        <title>Complete Genome Sequence of Paraburkholderia dipogonis ICMP 19430T, a Nitrogen-fixing Symbiont of the South African Invasive Legume Dipogon lignosus in New Zealand.</title>
        <authorList>
            <person name="De Meyer S.E."/>
        </authorList>
    </citation>
    <scope>NUCLEOTIDE SEQUENCE [LARGE SCALE GENOMIC DNA]</scope>
    <source>
        <strain evidence="8 9">ICMP 19430</strain>
    </source>
</reference>
<feature type="domain" description="Fumarate lyase N-terminal" evidence="6">
    <location>
        <begin position="118"/>
        <end position="310"/>
    </location>
</feature>
<keyword evidence="5 8" id="KW-0456">Lyase</keyword>
<dbReference type="AlphaFoldDB" id="A0A4Y8MGY5"/>
<dbReference type="PRINTS" id="PR00145">
    <property type="entry name" value="ARGSUCLYASE"/>
</dbReference>
<dbReference type="Pfam" id="PF14698">
    <property type="entry name" value="ASL_C2"/>
    <property type="match status" value="1"/>
</dbReference>
<evidence type="ECO:0000313" key="8">
    <source>
        <dbReference type="EMBL" id="TFE36701.1"/>
    </source>
</evidence>
<comment type="catalytic activity">
    <reaction evidence="1">
        <text>2-(N(omega)-L-arginino)succinate = fumarate + L-arginine</text>
        <dbReference type="Rhea" id="RHEA:24020"/>
        <dbReference type="ChEBI" id="CHEBI:29806"/>
        <dbReference type="ChEBI" id="CHEBI:32682"/>
        <dbReference type="ChEBI" id="CHEBI:57472"/>
        <dbReference type="EC" id="4.3.2.1"/>
    </reaction>
</comment>
<accession>A0A4Y8MGY5</accession>
<protein>
    <recommendedName>
        <fullName evidence="3">argininosuccinate lyase</fullName>
        <ecNumber evidence="3">4.3.2.1</ecNumber>
    </recommendedName>
</protein>
<dbReference type="EMBL" id="SNVI01000008">
    <property type="protein sequence ID" value="TFE36701.1"/>
    <property type="molecule type" value="Genomic_DNA"/>
</dbReference>
<dbReference type="PANTHER" id="PTHR43814:SF1">
    <property type="entry name" value="ARGININOSUCCINATE LYASE"/>
    <property type="match status" value="1"/>
</dbReference>
<dbReference type="GO" id="GO:0005829">
    <property type="term" value="C:cytosol"/>
    <property type="evidence" value="ECO:0007669"/>
    <property type="project" value="TreeGrafter"/>
</dbReference>
<feature type="domain" description="Argininosuccinate lyase C-terminal" evidence="7">
    <location>
        <begin position="387"/>
        <end position="464"/>
    </location>
</feature>
<dbReference type="InterPro" id="IPR024083">
    <property type="entry name" value="Fumarase/histidase_N"/>
</dbReference>
<dbReference type="Gene3D" id="1.20.200.10">
    <property type="entry name" value="Fumarase/aspartase (Central domain)"/>
    <property type="match status" value="1"/>
</dbReference>
<dbReference type="PANTHER" id="PTHR43814">
    <property type="entry name" value="ARGININOSUCCINATE LYASE"/>
    <property type="match status" value="1"/>
</dbReference>
<keyword evidence="4" id="KW-0028">Amino-acid biosynthesis</keyword>
<dbReference type="SUPFAM" id="SSF48557">
    <property type="entry name" value="L-aspartase-like"/>
    <property type="match status" value="1"/>
</dbReference>
<sequence length="530" mass="58049">MPAYKNGQTGPLLRILMSTLSANTDNQRSDDGSCICPTYDSPAAQSIRDAFFWLGEINKASLVTNVRHGLLDEEVASRIAAALSEVVHNGEQTGGSRPDLVITFEPLLIEAGGVEVTLLHAGRSSQDMLATVAAAMYRGSLLDLARRLNSCALTLLNLATTYQDTIVPNYTNGVAAQPNSYGHYLLGHLAGIQRDLDRLRQMYARLDRSPMGTTVLNGTSWPLDRDAMANHLGFADVIENAYDAVQIAGAEIPVELGSHSMNVALHVAAFVQDVMVQYAQARPWIYLNEGDGNTYRSSSMPQKRNPGLLNDLRADASGILSLGIGRAIAAHNVPPGMSDGKRISENLAVVDGARRLVEKFQRALNALVIDADRALDEINSDWTASQEIADVLMRKHKLPFRLGHHFASELVATAKNEGIRPNDFPYERAARIYQEMLDDANDQARLFPMDETEFRAALDPAAIVANRATKGGPQPGEMQRMLAAHAKELTETTQWINDRSRVIETSLRDLNRLFLDCLSKAGAWPIKLEP</sequence>
<dbReference type="InterPro" id="IPR022761">
    <property type="entry name" value="Fumarate_lyase_N"/>
</dbReference>